<feature type="transmembrane region" description="Helical" evidence="1">
    <location>
        <begin position="6"/>
        <end position="31"/>
    </location>
</feature>
<name>A0A9J5YC58_SOLCO</name>
<accession>A0A9J5YC58</accession>
<proteinExistence type="predicted"/>
<evidence type="ECO:0000259" key="2">
    <source>
        <dbReference type="Pfam" id="PF13962"/>
    </source>
</evidence>
<reference evidence="3 4" key="1">
    <citation type="submission" date="2020-09" db="EMBL/GenBank/DDBJ databases">
        <title>De no assembly of potato wild relative species, Solanum commersonii.</title>
        <authorList>
            <person name="Cho K."/>
        </authorList>
    </citation>
    <scope>NUCLEOTIDE SEQUENCE [LARGE SCALE GENOMIC DNA]</scope>
    <source>
        <strain evidence="3">LZ3.2</strain>
        <tissue evidence="3">Leaf</tissue>
    </source>
</reference>
<dbReference type="EMBL" id="JACXVP010000007">
    <property type="protein sequence ID" value="KAG5597479.1"/>
    <property type="molecule type" value="Genomic_DNA"/>
</dbReference>
<dbReference type="AlphaFoldDB" id="A0A9J5YC58"/>
<sequence>MKSTQMHIVVATLIMTVTFAAGFTLPGGGLYSDEVDVFKETKVKVFLRNYRALQVLAMGAVVVAFVTGMYATLAKSLGLAVTVPVCVIGSVSYLIYYLISTTKRR</sequence>
<keyword evidence="1" id="KW-1133">Transmembrane helix</keyword>
<evidence type="ECO:0000313" key="3">
    <source>
        <dbReference type="EMBL" id="KAG5597479.1"/>
    </source>
</evidence>
<keyword evidence="1" id="KW-0812">Transmembrane</keyword>
<evidence type="ECO:0000313" key="4">
    <source>
        <dbReference type="Proteomes" id="UP000824120"/>
    </source>
</evidence>
<organism evidence="3 4">
    <name type="scientific">Solanum commersonii</name>
    <name type="common">Commerson's wild potato</name>
    <name type="synonym">Commerson's nightshade</name>
    <dbReference type="NCBI Taxonomy" id="4109"/>
    <lineage>
        <taxon>Eukaryota</taxon>
        <taxon>Viridiplantae</taxon>
        <taxon>Streptophyta</taxon>
        <taxon>Embryophyta</taxon>
        <taxon>Tracheophyta</taxon>
        <taxon>Spermatophyta</taxon>
        <taxon>Magnoliopsida</taxon>
        <taxon>eudicotyledons</taxon>
        <taxon>Gunneridae</taxon>
        <taxon>Pentapetalae</taxon>
        <taxon>asterids</taxon>
        <taxon>lamiids</taxon>
        <taxon>Solanales</taxon>
        <taxon>Solanaceae</taxon>
        <taxon>Solanoideae</taxon>
        <taxon>Solaneae</taxon>
        <taxon>Solanum</taxon>
    </lineage>
</organism>
<keyword evidence="1" id="KW-0472">Membrane</keyword>
<dbReference type="Pfam" id="PF13962">
    <property type="entry name" value="PGG"/>
    <property type="match status" value="1"/>
</dbReference>
<feature type="transmembrane region" description="Helical" evidence="1">
    <location>
        <begin position="52"/>
        <end position="71"/>
    </location>
</feature>
<protein>
    <recommendedName>
        <fullName evidence="2">PGG domain-containing protein</fullName>
    </recommendedName>
</protein>
<keyword evidence="4" id="KW-1185">Reference proteome</keyword>
<dbReference type="InterPro" id="IPR026961">
    <property type="entry name" value="PGG_dom"/>
</dbReference>
<comment type="caution">
    <text evidence="3">The sequence shown here is derived from an EMBL/GenBank/DDBJ whole genome shotgun (WGS) entry which is preliminary data.</text>
</comment>
<feature type="transmembrane region" description="Helical" evidence="1">
    <location>
        <begin position="77"/>
        <end position="99"/>
    </location>
</feature>
<feature type="domain" description="PGG" evidence="2">
    <location>
        <begin position="2"/>
        <end position="34"/>
    </location>
</feature>
<dbReference type="Proteomes" id="UP000824120">
    <property type="component" value="Chromosome 7"/>
</dbReference>
<evidence type="ECO:0000256" key="1">
    <source>
        <dbReference type="SAM" id="Phobius"/>
    </source>
</evidence>
<dbReference type="OrthoDB" id="10040922at2759"/>
<gene>
    <name evidence="3" type="ORF">H5410_038711</name>
</gene>